<accession>A0A024GXZ0</accession>
<organism evidence="1 2">
    <name type="scientific">Pseudarthrobacter siccitolerans</name>
    <dbReference type="NCBI Taxonomy" id="861266"/>
    <lineage>
        <taxon>Bacteria</taxon>
        <taxon>Bacillati</taxon>
        <taxon>Actinomycetota</taxon>
        <taxon>Actinomycetes</taxon>
        <taxon>Micrococcales</taxon>
        <taxon>Micrococcaceae</taxon>
        <taxon>Pseudarthrobacter</taxon>
    </lineage>
</organism>
<dbReference type="STRING" id="861266.ARTSIC4J27_560"/>
<dbReference type="EMBL" id="CAQI01000028">
    <property type="protein sequence ID" value="CCQ44633.1"/>
    <property type="molecule type" value="Genomic_DNA"/>
</dbReference>
<evidence type="ECO:0000313" key="1">
    <source>
        <dbReference type="EMBL" id="CCQ44633.1"/>
    </source>
</evidence>
<reference evidence="2" key="1">
    <citation type="journal article" date="2014" name="Genome Announc.">
        <title>Genome Sequence of Arthrobacter siccitolerans 4J27, a Xeroprotectant-Producing Desiccation-Tolerant Microorganism.</title>
        <authorList>
            <person name="Manzanera M."/>
            <person name="Santa-Cruz-Calvo L."/>
            <person name="Vilchez J.I."/>
            <person name="Garcia-Fontana C."/>
            <person name="Silva-Castro G.A."/>
            <person name="Calvo C."/>
            <person name="Gonzalez-Lopez J."/>
        </authorList>
    </citation>
    <scope>NUCLEOTIDE SEQUENCE [LARGE SCALE GENOMIC DNA]</scope>
    <source>
        <strain evidence="2">4J27</strain>
    </source>
</reference>
<dbReference type="Proteomes" id="UP000035722">
    <property type="component" value="Unassembled WGS sequence"/>
</dbReference>
<gene>
    <name evidence="1" type="ORF">ARTSIC4J27_560</name>
</gene>
<protein>
    <submittedName>
        <fullName evidence="1">Uncharacterized protein</fullName>
    </submittedName>
</protein>
<keyword evidence="2" id="KW-1185">Reference proteome</keyword>
<evidence type="ECO:0000313" key="2">
    <source>
        <dbReference type="Proteomes" id="UP000035722"/>
    </source>
</evidence>
<sequence length="72" mass="7811">MTAAKTFRPVTSNKDLFEALEDGYARLTGDVYETSVPRLVDVAFATNTFGDGDVVKVMRVSRATARRLGLAA</sequence>
<proteinExistence type="predicted"/>
<dbReference type="AlphaFoldDB" id="A0A024GXZ0"/>
<comment type="caution">
    <text evidence="1">The sequence shown here is derived from an EMBL/GenBank/DDBJ whole genome shotgun (WGS) entry which is preliminary data.</text>
</comment>
<name>A0A024GXZ0_9MICC</name>